<dbReference type="InterPro" id="IPR050309">
    <property type="entry name" value="Type-B_Carboxylest/Lipase"/>
</dbReference>
<dbReference type="InterPro" id="IPR002018">
    <property type="entry name" value="CarbesteraseB"/>
</dbReference>
<protein>
    <recommendedName>
        <fullName evidence="3">Carboxylic ester hydrolase</fullName>
        <ecNumber evidence="3">3.1.1.-</ecNumber>
    </recommendedName>
</protein>
<accession>A0A6A6UAJ7</accession>
<evidence type="ECO:0000313" key="5">
    <source>
        <dbReference type="EMBL" id="KAF2669275.1"/>
    </source>
</evidence>
<dbReference type="InterPro" id="IPR019819">
    <property type="entry name" value="Carboxylesterase_B_CS"/>
</dbReference>
<dbReference type="InterPro" id="IPR019826">
    <property type="entry name" value="Carboxylesterase_B_AS"/>
</dbReference>
<sequence>MIPGGIGGGLDLGSLINGLSGSAEDCLFVDVFVPGKALKSGAKLPVVNWIYGGAYVLGEKSGMYGGTPIVKAANGNLIYVSGNYRLGVLGFLAGTTMEKEGAPNAGLWDQRLLMEWIQKYIGLFGGDANEVSVWGESAGAGSIIHHLTAFGGKNGPALFKRAIIMSPAYDQQLDRKGQLEKGYQDIARRAGCGGKNVDCLRKVSLTTVMKAASDWTGTVPGDKPGFGPAADGVFVRQIPSLEFAAGNFAKNVESVILSHTANEGLMFVPRTVTPTSFSDTIKFYWGASPKTVAAIEAQFPLSKFKDEKDRFRLLYQWSTFACSARYGAEAYKGKAYNMQYSVGTGLHGSDLNALFNQGGLASLFNPSLAALSPKYRNYFVSHALTKGDPNKLKSLATPSWPLVTIAPSLSGVLNVTDTDFKLIEDPEITAADCGFWTKVLGEATKELGYSPSSSASQVHS</sequence>
<organism evidence="5 6">
    <name type="scientific">Microthyrium microscopicum</name>
    <dbReference type="NCBI Taxonomy" id="703497"/>
    <lineage>
        <taxon>Eukaryota</taxon>
        <taxon>Fungi</taxon>
        <taxon>Dikarya</taxon>
        <taxon>Ascomycota</taxon>
        <taxon>Pezizomycotina</taxon>
        <taxon>Dothideomycetes</taxon>
        <taxon>Dothideomycetes incertae sedis</taxon>
        <taxon>Microthyriales</taxon>
        <taxon>Microthyriaceae</taxon>
        <taxon>Microthyrium</taxon>
    </lineage>
</organism>
<dbReference type="EMBL" id="MU004235">
    <property type="protein sequence ID" value="KAF2669275.1"/>
    <property type="molecule type" value="Genomic_DNA"/>
</dbReference>
<feature type="domain" description="Carboxylesterase type B" evidence="4">
    <location>
        <begin position="22"/>
        <end position="403"/>
    </location>
</feature>
<keyword evidence="6" id="KW-1185">Reference proteome</keyword>
<dbReference type="PROSITE" id="PS00941">
    <property type="entry name" value="CARBOXYLESTERASE_B_2"/>
    <property type="match status" value="1"/>
</dbReference>
<reference evidence="5" key="1">
    <citation type="journal article" date="2020" name="Stud. Mycol.">
        <title>101 Dothideomycetes genomes: a test case for predicting lifestyles and emergence of pathogens.</title>
        <authorList>
            <person name="Haridas S."/>
            <person name="Albert R."/>
            <person name="Binder M."/>
            <person name="Bloem J."/>
            <person name="Labutti K."/>
            <person name="Salamov A."/>
            <person name="Andreopoulos B."/>
            <person name="Baker S."/>
            <person name="Barry K."/>
            <person name="Bills G."/>
            <person name="Bluhm B."/>
            <person name="Cannon C."/>
            <person name="Castanera R."/>
            <person name="Culley D."/>
            <person name="Daum C."/>
            <person name="Ezra D."/>
            <person name="Gonzalez J."/>
            <person name="Henrissat B."/>
            <person name="Kuo A."/>
            <person name="Liang C."/>
            <person name="Lipzen A."/>
            <person name="Lutzoni F."/>
            <person name="Magnuson J."/>
            <person name="Mondo S."/>
            <person name="Nolan M."/>
            <person name="Ohm R."/>
            <person name="Pangilinan J."/>
            <person name="Park H.-J."/>
            <person name="Ramirez L."/>
            <person name="Alfaro M."/>
            <person name="Sun H."/>
            <person name="Tritt A."/>
            <person name="Yoshinaga Y."/>
            <person name="Zwiers L.-H."/>
            <person name="Turgeon B."/>
            <person name="Goodwin S."/>
            <person name="Spatafora J."/>
            <person name="Crous P."/>
            <person name="Grigoriev I."/>
        </authorList>
    </citation>
    <scope>NUCLEOTIDE SEQUENCE</scope>
    <source>
        <strain evidence="5">CBS 115976</strain>
    </source>
</reference>
<dbReference type="Proteomes" id="UP000799302">
    <property type="component" value="Unassembled WGS sequence"/>
</dbReference>
<name>A0A6A6UAJ7_9PEZI</name>
<dbReference type="PANTHER" id="PTHR11559">
    <property type="entry name" value="CARBOXYLESTERASE"/>
    <property type="match status" value="1"/>
</dbReference>
<evidence type="ECO:0000256" key="2">
    <source>
        <dbReference type="ARBA" id="ARBA00022801"/>
    </source>
</evidence>
<dbReference type="GO" id="GO:0016787">
    <property type="term" value="F:hydrolase activity"/>
    <property type="evidence" value="ECO:0007669"/>
    <property type="project" value="UniProtKB-KW"/>
</dbReference>
<dbReference type="AlphaFoldDB" id="A0A6A6UAJ7"/>
<dbReference type="Pfam" id="PF00135">
    <property type="entry name" value="COesterase"/>
    <property type="match status" value="1"/>
</dbReference>
<dbReference type="EC" id="3.1.1.-" evidence="3"/>
<evidence type="ECO:0000256" key="3">
    <source>
        <dbReference type="RuleBase" id="RU361235"/>
    </source>
</evidence>
<dbReference type="Gene3D" id="3.40.50.1820">
    <property type="entry name" value="alpha/beta hydrolase"/>
    <property type="match status" value="1"/>
</dbReference>
<evidence type="ECO:0000313" key="6">
    <source>
        <dbReference type="Proteomes" id="UP000799302"/>
    </source>
</evidence>
<keyword evidence="2 3" id="KW-0378">Hydrolase</keyword>
<dbReference type="InterPro" id="IPR029058">
    <property type="entry name" value="AB_hydrolase_fold"/>
</dbReference>
<evidence type="ECO:0000256" key="1">
    <source>
        <dbReference type="ARBA" id="ARBA00005964"/>
    </source>
</evidence>
<proteinExistence type="inferred from homology"/>
<dbReference type="PROSITE" id="PS00122">
    <property type="entry name" value="CARBOXYLESTERASE_B_1"/>
    <property type="match status" value="1"/>
</dbReference>
<comment type="similarity">
    <text evidence="1 3">Belongs to the type-B carboxylesterase/lipase family.</text>
</comment>
<dbReference type="OrthoDB" id="408631at2759"/>
<gene>
    <name evidence="5" type="ORF">BT63DRAFT_425015</name>
</gene>
<evidence type="ECO:0000259" key="4">
    <source>
        <dbReference type="Pfam" id="PF00135"/>
    </source>
</evidence>
<dbReference type="SUPFAM" id="SSF53474">
    <property type="entry name" value="alpha/beta-Hydrolases"/>
    <property type="match status" value="1"/>
</dbReference>